<feature type="chain" id="PRO_5037589052" evidence="1">
    <location>
        <begin position="23"/>
        <end position="242"/>
    </location>
</feature>
<protein>
    <submittedName>
        <fullName evidence="2">Uncharacterized protein</fullName>
    </submittedName>
</protein>
<evidence type="ECO:0000313" key="2">
    <source>
        <dbReference type="EMBL" id="MBE9032672.1"/>
    </source>
</evidence>
<evidence type="ECO:0000256" key="1">
    <source>
        <dbReference type="SAM" id="SignalP"/>
    </source>
</evidence>
<reference evidence="2" key="1">
    <citation type="submission" date="2020-10" db="EMBL/GenBank/DDBJ databases">
        <authorList>
            <person name="Castelo-Branco R."/>
            <person name="Eusebio N."/>
            <person name="Adriana R."/>
            <person name="Vieira A."/>
            <person name="Brugerolle De Fraissinette N."/>
            <person name="Rezende De Castro R."/>
            <person name="Schneider M.P."/>
            <person name="Vasconcelos V."/>
            <person name="Leao P.N."/>
        </authorList>
    </citation>
    <scope>NUCLEOTIDE SEQUENCE</scope>
    <source>
        <strain evidence="2">LEGE 11480</strain>
    </source>
</reference>
<name>A0A928Z648_9CYAN</name>
<proteinExistence type="predicted"/>
<gene>
    <name evidence="2" type="ORF">IQ266_23325</name>
</gene>
<accession>A0A928Z648</accession>
<dbReference type="AlphaFoldDB" id="A0A928Z648"/>
<sequence length="242" mass="27644">MTTAIKTIAQKGMLLGATTALAFSAVAPMTATSVDAQSNRRYVVTVQNPVTRKVETRTRPLTTTTANRTYRSYRRTHYAIFRYAGINETTRTKRFSTQRAAQRYLDTNGPCRDANALNLCVIDMKKLRPAIVRKTLFRPDTGRRIYYITIKNPITGSIERRIGPYSRRTLTTKYRAARKNHYAVYRYAGIGEQMKTKRFSTKAAAQRYLRTNGPCRDANALGICLLDRKFVRPAIVRTTTRR</sequence>
<keyword evidence="3" id="KW-1185">Reference proteome</keyword>
<evidence type="ECO:0000313" key="3">
    <source>
        <dbReference type="Proteomes" id="UP000625316"/>
    </source>
</evidence>
<keyword evidence="1" id="KW-0732">Signal</keyword>
<feature type="signal peptide" evidence="1">
    <location>
        <begin position="1"/>
        <end position="22"/>
    </location>
</feature>
<dbReference type="EMBL" id="JADEXQ010000118">
    <property type="protein sequence ID" value="MBE9032672.1"/>
    <property type="molecule type" value="Genomic_DNA"/>
</dbReference>
<organism evidence="2 3">
    <name type="scientific">Romeriopsis navalis LEGE 11480</name>
    <dbReference type="NCBI Taxonomy" id="2777977"/>
    <lineage>
        <taxon>Bacteria</taxon>
        <taxon>Bacillati</taxon>
        <taxon>Cyanobacteriota</taxon>
        <taxon>Cyanophyceae</taxon>
        <taxon>Leptolyngbyales</taxon>
        <taxon>Leptolyngbyaceae</taxon>
        <taxon>Romeriopsis</taxon>
        <taxon>Romeriopsis navalis</taxon>
    </lineage>
</organism>
<comment type="caution">
    <text evidence="2">The sequence shown here is derived from an EMBL/GenBank/DDBJ whole genome shotgun (WGS) entry which is preliminary data.</text>
</comment>
<dbReference type="RefSeq" id="WP_264327490.1">
    <property type="nucleotide sequence ID" value="NZ_JADEXQ010000118.1"/>
</dbReference>
<dbReference type="Proteomes" id="UP000625316">
    <property type="component" value="Unassembled WGS sequence"/>
</dbReference>